<dbReference type="EMBL" id="CP007030">
    <property type="protein sequence ID" value="AHF02174.1"/>
    <property type="molecule type" value="Genomic_DNA"/>
</dbReference>
<reference evidence="1 2" key="1">
    <citation type="submission" date="2013-12" db="EMBL/GenBank/DDBJ databases">
        <authorList>
            <consortium name="DOE Joint Genome Institute"/>
            <person name="Kappler U."/>
            <person name="Huntemann M."/>
            <person name="Han J."/>
            <person name="Chen A."/>
            <person name="Kyrpides N."/>
            <person name="Mavromatis K."/>
            <person name="Markowitz V."/>
            <person name="Palaniappan K."/>
            <person name="Ivanova N."/>
            <person name="Schaumberg A."/>
            <person name="Pati A."/>
            <person name="Liolios K."/>
            <person name="Nordberg H.P."/>
            <person name="Cantor M.N."/>
            <person name="Hua S.X."/>
            <person name="Woyke T."/>
        </authorList>
    </citation>
    <scope>NUCLEOTIDE SEQUENCE [LARGE SCALE GENOMIC DNA]</scope>
    <source>
        <strain evidence="2">AL2</strain>
    </source>
</reference>
<name>W0DYY4_9GAMM</name>
<accession>W0DYY4</accession>
<dbReference type="InParanoid" id="W0DYY4"/>
<protein>
    <submittedName>
        <fullName evidence="1">Uncharacterized protein</fullName>
    </submittedName>
</protein>
<dbReference type="HOGENOM" id="CLU_3349829_0_0_6"/>
<dbReference type="KEGG" id="tao:THIAE_00545"/>
<gene>
    <name evidence="1" type="ORF">THIAE_00545</name>
</gene>
<sequence length="37" mass="4371">MQPPLEEFSKLSENNRPFVFRSKAQACLLGFKHPEFF</sequence>
<proteinExistence type="predicted"/>
<evidence type="ECO:0000313" key="2">
    <source>
        <dbReference type="Proteomes" id="UP000005380"/>
    </source>
</evidence>
<dbReference type="Proteomes" id="UP000005380">
    <property type="component" value="Chromosome"/>
</dbReference>
<evidence type="ECO:0000313" key="1">
    <source>
        <dbReference type="EMBL" id="AHF02174.1"/>
    </source>
</evidence>
<dbReference type="AlphaFoldDB" id="W0DYY4"/>
<keyword evidence="2" id="KW-1185">Reference proteome</keyword>
<organism evidence="1 2">
    <name type="scientific">Thiomicrospira aerophila AL3</name>
    <dbReference type="NCBI Taxonomy" id="717772"/>
    <lineage>
        <taxon>Bacteria</taxon>
        <taxon>Pseudomonadati</taxon>
        <taxon>Pseudomonadota</taxon>
        <taxon>Gammaproteobacteria</taxon>
        <taxon>Thiotrichales</taxon>
        <taxon>Piscirickettsiaceae</taxon>
        <taxon>Thiomicrospira</taxon>
    </lineage>
</organism>